<dbReference type="AlphaFoldDB" id="A0A8B6F144"/>
<name>A0A8B6F144_MYTGA</name>
<sequence>MSFSQSIDEAQTLTVCQFCDESPEIKWKCVNCELFLCQLCNSKIHRKIKGSSEHEIINIKDFGMEDFATSVRKVDLENMVFRNGKDKLQKALSDGDKNFQETRNIILQTEKDMKEVISKHAKELLHELDAKWKASEDKIKTDLSELKKNEDELETMTNNLHQALQSNQAADIFSTNKNLNKAVPKCFVKYNKSNKTKFIPWNIQVKIESQSVLRDLYMVPDLELIDTFQSNIRSVTKILSCSDNTAFIGSSLSEKLQKVKFENLEIKVDQETKIKVNDMSWTQDGEILVSLEESDIKLYTKDNKLKIVKSFSPLNTSCVHVTKDNRIIVGLMESFHVVSTEIIRRHVIMNQDGEI</sequence>
<proteinExistence type="predicted"/>
<feature type="domain" description="B box-type" evidence="3">
    <location>
        <begin position="11"/>
        <end position="59"/>
    </location>
</feature>
<comment type="caution">
    <text evidence="4">The sequence shown here is derived from an EMBL/GenBank/DDBJ whole genome shotgun (WGS) entry which is preliminary data.</text>
</comment>
<feature type="coiled-coil region" evidence="2">
    <location>
        <begin position="136"/>
        <end position="166"/>
    </location>
</feature>
<dbReference type="OrthoDB" id="5800423at2759"/>
<evidence type="ECO:0000313" key="4">
    <source>
        <dbReference type="EMBL" id="VDI41995.1"/>
    </source>
</evidence>
<evidence type="ECO:0000313" key="5">
    <source>
        <dbReference type="Proteomes" id="UP000596742"/>
    </source>
</evidence>
<evidence type="ECO:0000256" key="2">
    <source>
        <dbReference type="SAM" id="Coils"/>
    </source>
</evidence>
<accession>A0A8B6F144</accession>
<dbReference type="GO" id="GO:0008270">
    <property type="term" value="F:zinc ion binding"/>
    <property type="evidence" value="ECO:0007669"/>
    <property type="project" value="UniProtKB-KW"/>
</dbReference>
<dbReference type="InterPro" id="IPR036322">
    <property type="entry name" value="WD40_repeat_dom_sf"/>
</dbReference>
<dbReference type="Gene3D" id="4.10.830.40">
    <property type="match status" value="1"/>
</dbReference>
<dbReference type="SUPFAM" id="SSF50978">
    <property type="entry name" value="WD40 repeat-like"/>
    <property type="match status" value="1"/>
</dbReference>
<keyword evidence="2" id="KW-0175">Coiled coil</keyword>
<dbReference type="PROSITE" id="PS50119">
    <property type="entry name" value="ZF_BBOX"/>
    <property type="match status" value="1"/>
</dbReference>
<dbReference type="EMBL" id="UYJE01005957">
    <property type="protein sequence ID" value="VDI41995.1"/>
    <property type="molecule type" value="Genomic_DNA"/>
</dbReference>
<keyword evidence="1" id="KW-0863">Zinc-finger</keyword>
<reference evidence="4" key="1">
    <citation type="submission" date="2018-11" db="EMBL/GenBank/DDBJ databases">
        <authorList>
            <person name="Alioto T."/>
            <person name="Alioto T."/>
        </authorList>
    </citation>
    <scope>NUCLEOTIDE SEQUENCE</scope>
</reference>
<dbReference type="InterPro" id="IPR000315">
    <property type="entry name" value="Znf_B-box"/>
</dbReference>
<organism evidence="4 5">
    <name type="scientific">Mytilus galloprovincialis</name>
    <name type="common">Mediterranean mussel</name>
    <dbReference type="NCBI Taxonomy" id="29158"/>
    <lineage>
        <taxon>Eukaryota</taxon>
        <taxon>Metazoa</taxon>
        <taxon>Spiralia</taxon>
        <taxon>Lophotrochozoa</taxon>
        <taxon>Mollusca</taxon>
        <taxon>Bivalvia</taxon>
        <taxon>Autobranchia</taxon>
        <taxon>Pteriomorphia</taxon>
        <taxon>Mytilida</taxon>
        <taxon>Mytiloidea</taxon>
        <taxon>Mytilidae</taxon>
        <taxon>Mytilinae</taxon>
        <taxon>Mytilus</taxon>
    </lineage>
</organism>
<protein>
    <recommendedName>
        <fullName evidence="3">B box-type domain-containing protein</fullName>
    </recommendedName>
</protein>
<dbReference type="Proteomes" id="UP000596742">
    <property type="component" value="Unassembled WGS sequence"/>
</dbReference>
<dbReference type="Pfam" id="PF00643">
    <property type="entry name" value="zf-B_box"/>
    <property type="match status" value="1"/>
</dbReference>
<dbReference type="CDD" id="cd19757">
    <property type="entry name" value="Bbox1"/>
    <property type="match status" value="1"/>
</dbReference>
<evidence type="ECO:0000259" key="3">
    <source>
        <dbReference type="PROSITE" id="PS50119"/>
    </source>
</evidence>
<gene>
    <name evidence="4" type="ORF">MGAL_10B080090</name>
</gene>
<keyword evidence="1" id="KW-0862">Zinc</keyword>
<keyword evidence="5" id="KW-1185">Reference proteome</keyword>
<evidence type="ECO:0000256" key="1">
    <source>
        <dbReference type="PROSITE-ProRule" id="PRU00024"/>
    </source>
</evidence>
<keyword evidence="1" id="KW-0479">Metal-binding</keyword>